<dbReference type="OrthoDB" id="6158747at2759"/>
<sequence length="106" mass="12459">MSSCELLQVISVNHERKEVSLKIEDSAPIEKHPLIRSKKDLVQVYPRCFEEMDGCFEDFEYHISIDPEMKPVIHPPYRAAVEFKGKLENEHQKMEETDDQSNRANR</sequence>
<keyword evidence="3" id="KW-1185">Reference proteome</keyword>
<evidence type="ECO:0000313" key="2">
    <source>
        <dbReference type="EMBL" id="GCB63850.1"/>
    </source>
</evidence>
<feature type="compositionally biased region" description="Basic and acidic residues" evidence="1">
    <location>
        <begin position="86"/>
        <end position="95"/>
    </location>
</feature>
<dbReference type="AlphaFoldDB" id="A0A401NSL8"/>
<reference evidence="2 3" key="1">
    <citation type="journal article" date="2018" name="Nat. Ecol. Evol.">
        <title>Shark genomes provide insights into elasmobranch evolution and the origin of vertebrates.</title>
        <authorList>
            <person name="Hara Y"/>
            <person name="Yamaguchi K"/>
            <person name="Onimaru K"/>
            <person name="Kadota M"/>
            <person name="Koyanagi M"/>
            <person name="Keeley SD"/>
            <person name="Tatsumi K"/>
            <person name="Tanaka K"/>
            <person name="Motone F"/>
            <person name="Kageyama Y"/>
            <person name="Nozu R"/>
            <person name="Adachi N"/>
            <person name="Nishimura O"/>
            <person name="Nakagawa R"/>
            <person name="Tanegashima C"/>
            <person name="Kiyatake I"/>
            <person name="Matsumoto R"/>
            <person name="Murakumo K"/>
            <person name="Nishida K"/>
            <person name="Terakita A"/>
            <person name="Kuratani S"/>
            <person name="Sato K"/>
            <person name="Hyodo S Kuraku.S."/>
        </authorList>
    </citation>
    <scope>NUCLEOTIDE SEQUENCE [LARGE SCALE GENOMIC DNA]</scope>
</reference>
<protein>
    <submittedName>
        <fullName evidence="2">Uncharacterized protein</fullName>
    </submittedName>
</protein>
<gene>
    <name evidence="2" type="ORF">scyTo_0013256</name>
</gene>
<proteinExistence type="predicted"/>
<dbReference type="Proteomes" id="UP000288216">
    <property type="component" value="Unassembled WGS sequence"/>
</dbReference>
<comment type="caution">
    <text evidence="2">The sequence shown here is derived from an EMBL/GenBank/DDBJ whole genome shotgun (WGS) entry which is preliminary data.</text>
</comment>
<evidence type="ECO:0000313" key="3">
    <source>
        <dbReference type="Proteomes" id="UP000288216"/>
    </source>
</evidence>
<evidence type="ECO:0000256" key="1">
    <source>
        <dbReference type="SAM" id="MobiDB-lite"/>
    </source>
</evidence>
<name>A0A401NSL8_SCYTO</name>
<accession>A0A401NSL8</accession>
<feature type="region of interest" description="Disordered" evidence="1">
    <location>
        <begin position="86"/>
        <end position="106"/>
    </location>
</feature>
<organism evidence="2 3">
    <name type="scientific">Scyliorhinus torazame</name>
    <name type="common">Cloudy catshark</name>
    <name type="synonym">Catulus torazame</name>
    <dbReference type="NCBI Taxonomy" id="75743"/>
    <lineage>
        <taxon>Eukaryota</taxon>
        <taxon>Metazoa</taxon>
        <taxon>Chordata</taxon>
        <taxon>Craniata</taxon>
        <taxon>Vertebrata</taxon>
        <taxon>Chondrichthyes</taxon>
        <taxon>Elasmobranchii</taxon>
        <taxon>Galeomorphii</taxon>
        <taxon>Galeoidea</taxon>
        <taxon>Carcharhiniformes</taxon>
        <taxon>Scyliorhinidae</taxon>
        <taxon>Scyliorhinus</taxon>
    </lineage>
</organism>
<dbReference type="EMBL" id="BFAA01006702">
    <property type="protein sequence ID" value="GCB63850.1"/>
    <property type="molecule type" value="Genomic_DNA"/>
</dbReference>